<dbReference type="PANTHER" id="PTHR43679:SF2">
    <property type="entry name" value="OCTANOYL-[GCVH]:PROTEIN N-OCTANOYLTRANSFERASE"/>
    <property type="match status" value="1"/>
</dbReference>
<protein>
    <submittedName>
        <fullName evidence="2">Unannotated protein</fullName>
    </submittedName>
</protein>
<dbReference type="AlphaFoldDB" id="A0A6J6CEX5"/>
<proteinExistence type="predicted"/>
<dbReference type="EMBL" id="CAEZSU010000057">
    <property type="protein sequence ID" value="CAB4548488.1"/>
    <property type="molecule type" value="Genomic_DNA"/>
</dbReference>
<dbReference type="Pfam" id="PF21948">
    <property type="entry name" value="LplA-B_cat"/>
    <property type="match status" value="1"/>
</dbReference>
<accession>A0A6J6CEX5</accession>
<dbReference type="SUPFAM" id="SSF55681">
    <property type="entry name" value="Class II aaRS and biotin synthetases"/>
    <property type="match status" value="1"/>
</dbReference>
<gene>
    <name evidence="2" type="ORF">UFOPK1495_00680</name>
</gene>
<dbReference type="InterPro" id="IPR045864">
    <property type="entry name" value="aa-tRNA-synth_II/BPL/LPL"/>
</dbReference>
<dbReference type="Gene3D" id="3.30.930.10">
    <property type="entry name" value="Bira Bifunctional Protein, Domain 2"/>
    <property type="match status" value="1"/>
</dbReference>
<organism evidence="2">
    <name type="scientific">freshwater metagenome</name>
    <dbReference type="NCBI Taxonomy" id="449393"/>
    <lineage>
        <taxon>unclassified sequences</taxon>
        <taxon>metagenomes</taxon>
        <taxon>ecological metagenomes</taxon>
    </lineage>
</organism>
<evidence type="ECO:0000259" key="1">
    <source>
        <dbReference type="PROSITE" id="PS51733"/>
    </source>
</evidence>
<dbReference type="PANTHER" id="PTHR43679">
    <property type="entry name" value="OCTANOYLTRANSFERASE LIPM-RELATED"/>
    <property type="match status" value="1"/>
</dbReference>
<feature type="domain" description="BPL/LPL catalytic" evidence="1">
    <location>
        <begin position="23"/>
        <end position="213"/>
    </location>
</feature>
<sequence>MARWDVVRAKGDARGFHSHGVPAGAQRSVRLLDVSGSALALGSTQSIEDVDLDAAKRLDVDVFNRQSGGGAVLLDPGAQLWVDVVIGRSDSLWNDDVSLASQWLGDVWVTALRSVGIEGVVHRGAMVTNALSPVVCFAGLAAGEVTVDGAKVVGISQRRTRAGARFQCSVPLSWDATRHAELLAPGIAASGGSIEEVRVFPATLGDPAFDLRDAFIEALP</sequence>
<dbReference type="InterPro" id="IPR050664">
    <property type="entry name" value="Octanoyltrans_LipM/LipL"/>
</dbReference>
<name>A0A6J6CEX5_9ZZZZ</name>
<dbReference type="PROSITE" id="PS51733">
    <property type="entry name" value="BPL_LPL_CATALYTIC"/>
    <property type="match status" value="1"/>
</dbReference>
<evidence type="ECO:0000313" key="2">
    <source>
        <dbReference type="EMBL" id="CAB4548488.1"/>
    </source>
</evidence>
<reference evidence="2" key="1">
    <citation type="submission" date="2020-05" db="EMBL/GenBank/DDBJ databases">
        <authorList>
            <person name="Chiriac C."/>
            <person name="Salcher M."/>
            <person name="Ghai R."/>
            <person name="Kavagutti S V."/>
        </authorList>
    </citation>
    <scope>NUCLEOTIDE SEQUENCE</scope>
</reference>
<dbReference type="InterPro" id="IPR004143">
    <property type="entry name" value="BPL_LPL_catalytic"/>
</dbReference>